<keyword evidence="3" id="KW-1185">Reference proteome</keyword>
<accession>A0A2B4SNA7</accession>
<evidence type="ECO:0000256" key="1">
    <source>
        <dbReference type="SAM" id="MobiDB-lite"/>
    </source>
</evidence>
<organism evidence="2 3">
    <name type="scientific">Stylophora pistillata</name>
    <name type="common">Smooth cauliflower coral</name>
    <dbReference type="NCBI Taxonomy" id="50429"/>
    <lineage>
        <taxon>Eukaryota</taxon>
        <taxon>Metazoa</taxon>
        <taxon>Cnidaria</taxon>
        <taxon>Anthozoa</taxon>
        <taxon>Hexacorallia</taxon>
        <taxon>Scleractinia</taxon>
        <taxon>Astrocoeniina</taxon>
        <taxon>Pocilloporidae</taxon>
        <taxon>Stylophora</taxon>
    </lineage>
</organism>
<protein>
    <submittedName>
        <fullName evidence="2">Uncharacterized protein</fullName>
    </submittedName>
</protein>
<comment type="caution">
    <text evidence="2">The sequence shown here is derived from an EMBL/GenBank/DDBJ whole genome shotgun (WGS) entry which is preliminary data.</text>
</comment>
<gene>
    <name evidence="2" type="ORF">AWC38_SpisGene3766</name>
</gene>
<name>A0A2B4SNA7_STYPI</name>
<proteinExistence type="predicted"/>
<dbReference type="Proteomes" id="UP000225706">
    <property type="component" value="Unassembled WGS sequence"/>
</dbReference>
<feature type="compositionally biased region" description="Polar residues" evidence="1">
    <location>
        <begin position="249"/>
        <end position="258"/>
    </location>
</feature>
<evidence type="ECO:0000313" key="2">
    <source>
        <dbReference type="EMBL" id="PFX31371.1"/>
    </source>
</evidence>
<dbReference type="AlphaFoldDB" id="A0A2B4SNA7"/>
<evidence type="ECO:0000313" key="3">
    <source>
        <dbReference type="Proteomes" id="UP000225706"/>
    </source>
</evidence>
<feature type="region of interest" description="Disordered" evidence="1">
    <location>
        <begin position="248"/>
        <end position="307"/>
    </location>
</feature>
<sequence length="316" mass="36371">MVAGLSFCVDNSQRPPMEPGPAVVGAKIVTRSFNVLVDLTCFQSTLCDNEILVPVLFVHTEEDIAAGRHTEERLLINMKDQIHGKQSLARSETNSERELNEVAKIETDTTVSTTHLRNVASKTLPGNELQVYQTHSNAMEAKLRRRRFKSSGTLRPAHRECLEFESPLKGTPWEEAMRFSHRCTKKKPNVIQVRNLLPFPMEDQLAKDKLSTQKIALTRKSWEEYQVEDEQSEGNILRCTSPLRKSLENEQQVSQTKVPRSRSDFKRVGGECSELESPLKGKPWEDAEWDPITSRRNRKPRREKREQEEECVEFWL</sequence>
<dbReference type="EMBL" id="LSMT01000036">
    <property type="protein sequence ID" value="PFX31371.1"/>
    <property type="molecule type" value="Genomic_DNA"/>
</dbReference>
<reference evidence="3" key="1">
    <citation type="journal article" date="2017" name="bioRxiv">
        <title>Comparative analysis of the genomes of Stylophora pistillata and Acropora digitifera provides evidence for extensive differences between species of corals.</title>
        <authorList>
            <person name="Voolstra C.R."/>
            <person name="Li Y."/>
            <person name="Liew Y.J."/>
            <person name="Baumgarten S."/>
            <person name="Zoccola D."/>
            <person name="Flot J.-F."/>
            <person name="Tambutte S."/>
            <person name="Allemand D."/>
            <person name="Aranda M."/>
        </authorList>
    </citation>
    <scope>NUCLEOTIDE SEQUENCE [LARGE SCALE GENOMIC DNA]</scope>
</reference>